<gene>
    <name evidence="4" type="ORF">JIG36_05585</name>
</gene>
<reference evidence="4 5" key="1">
    <citation type="submission" date="2021-01" db="EMBL/GenBank/DDBJ databases">
        <title>Actinoplanes sp. nov. LDG1-06 isolated from lichen.</title>
        <authorList>
            <person name="Saeng-In P."/>
            <person name="Phongsopitanun W."/>
            <person name="Kanchanasin P."/>
            <person name="Yuki M."/>
            <person name="Kudo T."/>
            <person name="Ohkuma M."/>
            <person name="Tanasupawat S."/>
        </authorList>
    </citation>
    <scope>NUCLEOTIDE SEQUENCE [LARGE SCALE GENOMIC DNA]</scope>
    <source>
        <strain evidence="4 5">LDG1-06</strain>
    </source>
</reference>
<proteinExistence type="inferred from homology"/>
<dbReference type="PANTHER" id="PTHR48090:SF8">
    <property type="entry name" value="GLYCOSYLTRANSFERASE CSBB-RELATED"/>
    <property type="match status" value="1"/>
</dbReference>
<sequence>MASSTGSPDRPHLSIVVPCFNEEASVGPLYEALRFLGAEIIFVDDGSTDGTLNELRGLAAKDPDVRFTSFSRNFGKEAAMLAGMRRATGQAVVILDADLQHPPALIPRMIGLAEQGFDQVVARRDRNGETFVRRTSARLFYRAVNRWTDVRLDDGAGDFRLLSRRAVDAILALPESNRFAKGLFSWIGFPTVVLPYRNELRAAGTSTWTAGRLINYALDGLLSFNDKPLRLAVYGGLLASFVALVYSIWVVGNTLMYGVDVPGYATIIVAVIGMGGFQAVLLGLIGEYVGRIYHETKRRPHYLVKETDS</sequence>
<evidence type="ECO:0000256" key="2">
    <source>
        <dbReference type="SAM" id="Phobius"/>
    </source>
</evidence>
<dbReference type="InterPro" id="IPR029044">
    <property type="entry name" value="Nucleotide-diphossugar_trans"/>
</dbReference>
<feature type="transmembrane region" description="Helical" evidence="2">
    <location>
        <begin position="264"/>
        <end position="289"/>
    </location>
</feature>
<evidence type="ECO:0000256" key="1">
    <source>
        <dbReference type="ARBA" id="ARBA00006739"/>
    </source>
</evidence>
<dbReference type="CDD" id="cd04187">
    <property type="entry name" value="DPM1_like_bac"/>
    <property type="match status" value="1"/>
</dbReference>
<keyword evidence="5" id="KW-1185">Reference proteome</keyword>
<comment type="caution">
    <text evidence="4">The sequence shown here is derived from an EMBL/GenBank/DDBJ whole genome shotgun (WGS) entry which is preliminary data.</text>
</comment>
<name>A0ABS2A5A3_9ACTN</name>
<evidence type="ECO:0000259" key="3">
    <source>
        <dbReference type="Pfam" id="PF00535"/>
    </source>
</evidence>
<keyword evidence="2" id="KW-1133">Transmembrane helix</keyword>
<feature type="transmembrane region" description="Helical" evidence="2">
    <location>
        <begin position="231"/>
        <end position="252"/>
    </location>
</feature>
<dbReference type="InterPro" id="IPR001173">
    <property type="entry name" value="Glyco_trans_2-like"/>
</dbReference>
<protein>
    <submittedName>
        <fullName evidence="4">Glycosyltransferase family 2 protein</fullName>
    </submittedName>
</protein>
<feature type="domain" description="Glycosyltransferase 2-like" evidence="3">
    <location>
        <begin position="14"/>
        <end position="170"/>
    </location>
</feature>
<accession>A0ABS2A5A3</accession>
<dbReference type="PANTHER" id="PTHR48090">
    <property type="entry name" value="UNDECAPRENYL-PHOSPHATE 4-DEOXY-4-FORMAMIDO-L-ARABINOSE TRANSFERASE-RELATED"/>
    <property type="match status" value="1"/>
</dbReference>
<dbReference type="Proteomes" id="UP000632138">
    <property type="component" value="Unassembled WGS sequence"/>
</dbReference>
<dbReference type="Gene3D" id="3.90.550.10">
    <property type="entry name" value="Spore Coat Polysaccharide Biosynthesis Protein SpsA, Chain A"/>
    <property type="match status" value="1"/>
</dbReference>
<keyword evidence="2" id="KW-0472">Membrane</keyword>
<dbReference type="EMBL" id="JAENHP010000001">
    <property type="protein sequence ID" value="MBM2615030.1"/>
    <property type="molecule type" value="Genomic_DNA"/>
</dbReference>
<keyword evidence="2" id="KW-0812">Transmembrane</keyword>
<dbReference type="InterPro" id="IPR050256">
    <property type="entry name" value="Glycosyltransferase_2"/>
</dbReference>
<evidence type="ECO:0000313" key="5">
    <source>
        <dbReference type="Proteomes" id="UP000632138"/>
    </source>
</evidence>
<dbReference type="Pfam" id="PF00535">
    <property type="entry name" value="Glycos_transf_2"/>
    <property type="match status" value="1"/>
</dbReference>
<organism evidence="4 5">
    <name type="scientific">Paractinoplanes ovalisporus</name>
    <dbReference type="NCBI Taxonomy" id="2810368"/>
    <lineage>
        <taxon>Bacteria</taxon>
        <taxon>Bacillati</taxon>
        <taxon>Actinomycetota</taxon>
        <taxon>Actinomycetes</taxon>
        <taxon>Micromonosporales</taxon>
        <taxon>Micromonosporaceae</taxon>
        <taxon>Paractinoplanes</taxon>
    </lineage>
</organism>
<comment type="similarity">
    <text evidence="1">Belongs to the glycosyltransferase 2 family.</text>
</comment>
<evidence type="ECO:0000313" key="4">
    <source>
        <dbReference type="EMBL" id="MBM2615030.1"/>
    </source>
</evidence>
<dbReference type="RefSeq" id="WP_203374869.1">
    <property type="nucleotide sequence ID" value="NZ_JAENHP010000001.1"/>
</dbReference>
<dbReference type="SUPFAM" id="SSF53448">
    <property type="entry name" value="Nucleotide-diphospho-sugar transferases"/>
    <property type="match status" value="1"/>
</dbReference>